<organism evidence="14 16">
    <name type="scientific">Brochothrix thermosphacta</name>
    <name type="common">Microbacterium thermosphactum</name>
    <dbReference type="NCBI Taxonomy" id="2756"/>
    <lineage>
        <taxon>Bacteria</taxon>
        <taxon>Bacillati</taxon>
        <taxon>Bacillota</taxon>
        <taxon>Bacilli</taxon>
        <taxon>Bacillales</taxon>
        <taxon>Listeriaceae</taxon>
        <taxon>Brochothrix</taxon>
    </lineage>
</organism>
<dbReference type="NCBIfam" id="TIGR02136">
    <property type="entry name" value="ptsS_2"/>
    <property type="match status" value="1"/>
</dbReference>
<dbReference type="SUPFAM" id="SSF53850">
    <property type="entry name" value="Periplasmic binding protein-like II"/>
    <property type="match status" value="1"/>
</dbReference>
<dbReference type="GO" id="GO:0005886">
    <property type="term" value="C:plasma membrane"/>
    <property type="evidence" value="ECO:0007669"/>
    <property type="project" value="UniProtKB-SubCell"/>
</dbReference>
<dbReference type="STRING" id="2756.BFR44_07660"/>
<name>A0A1D2LUP7_BROTH</name>
<evidence type="ECO:0000256" key="2">
    <source>
        <dbReference type="ARBA" id="ARBA00004193"/>
    </source>
</evidence>
<comment type="function">
    <text evidence="1">Part of the ABC transporter complex PstSACB involved in phosphate import.</text>
</comment>
<evidence type="ECO:0000256" key="10">
    <source>
        <dbReference type="ARBA" id="ARBA00023139"/>
    </source>
</evidence>
<evidence type="ECO:0000256" key="12">
    <source>
        <dbReference type="RuleBase" id="RU367119"/>
    </source>
</evidence>
<dbReference type="GO" id="GO:0042301">
    <property type="term" value="F:phosphate ion binding"/>
    <property type="evidence" value="ECO:0007669"/>
    <property type="project" value="UniProtKB-UniRule"/>
</dbReference>
<dbReference type="InterPro" id="IPR050811">
    <property type="entry name" value="Phosphate_ABC_transporter"/>
</dbReference>
<reference evidence="17" key="2">
    <citation type="submission" date="2018-04" db="EMBL/GenBank/DDBJ databases">
        <authorList>
            <person name="Illikoud N."/>
        </authorList>
    </citation>
    <scope>NUCLEOTIDE SEQUENCE [LARGE SCALE GENOMIC DNA]</scope>
</reference>
<feature type="chain" id="PRO_5039734452" description="Phosphate-binding protein" evidence="12">
    <location>
        <begin position="20"/>
        <end position="296"/>
    </location>
</feature>
<dbReference type="Proteomes" id="UP000243591">
    <property type="component" value="Chromosome"/>
</dbReference>
<evidence type="ECO:0000256" key="7">
    <source>
        <dbReference type="ARBA" id="ARBA00022592"/>
    </source>
</evidence>
<evidence type="ECO:0000256" key="11">
    <source>
        <dbReference type="ARBA" id="ARBA00023288"/>
    </source>
</evidence>
<dbReference type="Gene3D" id="3.40.190.10">
    <property type="entry name" value="Periplasmic binding protein-like II"/>
    <property type="match status" value="2"/>
</dbReference>
<dbReference type="InterPro" id="IPR024370">
    <property type="entry name" value="PBP_domain"/>
</dbReference>
<dbReference type="AlphaFoldDB" id="A0A1D2LUP7"/>
<dbReference type="PANTHER" id="PTHR30570:SF4">
    <property type="entry name" value="PHOSPHATE-BINDING PROTEIN PSTS 1"/>
    <property type="match status" value="1"/>
</dbReference>
<evidence type="ECO:0000256" key="5">
    <source>
        <dbReference type="ARBA" id="ARBA00022448"/>
    </source>
</evidence>
<evidence type="ECO:0000256" key="6">
    <source>
        <dbReference type="ARBA" id="ARBA00022475"/>
    </source>
</evidence>
<comment type="similarity">
    <text evidence="3 12">Belongs to the PstS family.</text>
</comment>
<dbReference type="GeneID" id="66537753"/>
<evidence type="ECO:0000313" key="15">
    <source>
        <dbReference type="EMBL" id="SPP29079.1"/>
    </source>
</evidence>
<dbReference type="Pfam" id="PF12849">
    <property type="entry name" value="PBP_like_2"/>
    <property type="match status" value="1"/>
</dbReference>
<evidence type="ECO:0000256" key="4">
    <source>
        <dbReference type="ARBA" id="ARBA00011529"/>
    </source>
</evidence>
<protein>
    <recommendedName>
        <fullName evidence="12">Phosphate-binding protein</fullName>
    </recommendedName>
</protein>
<dbReference type="EMBL" id="CP023483">
    <property type="protein sequence ID" value="ATF25650.1"/>
    <property type="molecule type" value="Genomic_DNA"/>
</dbReference>
<keyword evidence="16" id="KW-1185">Reference proteome</keyword>
<evidence type="ECO:0000259" key="13">
    <source>
        <dbReference type="Pfam" id="PF12849"/>
    </source>
</evidence>
<keyword evidence="5 12" id="KW-0813">Transport</keyword>
<dbReference type="CDD" id="cd13653">
    <property type="entry name" value="PBP2_phosphate_like_1"/>
    <property type="match status" value="1"/>
</dbReference>
<feature type="signal peptide" evidence="12">
    <location>
        <begin position="1"/>
        <end position="19"/>
    </location>
</feature>
<comment type="subcellular location">
    <subcellularLocation>
        <location evidence="2 12">Cell membrane</location>
        <topology evidence="2 12">Lipid-anchor</topology>
    </subcellularLocation>
</comment>
<proteinExistence type="inferred from homology"/>
<comment type="subunit">
    <text evidence="4 12">The complex is composed of two ATP-binding proteins (PstB), two transmembrane proteins (PstC and PstA) and a solute-binding protein (PstS).</text>
</comment>
<evidence type="ECO:0000313" key="17">
    <source>
        <dbReference type="Proteomes" id="UP000270190"/>
    </source>
</evidence>
<dbReference type="Proteomes" id="UP000270190">
    <property type="component" value="Unassembled WGS sequence"/>
</dbReference>
<gene>
    <name evidence="15" type="primary">pstS</name>
    <name evidence="15" type="ORF">BTBSAS_40102</name>
    <name evidence="14" type="ORF">CNY62_04160</name>
</gene>
<keyword evidence="7 12" id="KW-0592">Phosphate transport</keyword>
<keyword evidence="11 12" id="KW-0449">Lipoprotein</keyword>
<dbReference type="PANTHER" id="PTHR30570">
    <property type="entry name" value="PERIPLASMIC PHOSPHATE BINDING COMPONENT OF PHOSPHATE ABC TRANSPORTER"/>
    <property type="match status" value="1"/>
</dbReference>
<feature type="domain" description="PBP" evidence="13">
    <location>
        <begin position="35"/>
        <end position="266"/>
    </location>
</feature>
<evidence type="ECO:0000313" key="16">
    <source>
        <dbReference type="Proteomes" id="UP000243591"/>
    </source>
</evidence>
<dbReference type="InterPro" id="IPR011862">
    <property type="entry name" value="Phos-bd"/>
</dbReference>
<keyword evidence="9" id="KW-0472">Membrane</keyword>
<accession>A0A1D2LUP7</accession>
<evidence type="ECO:0000256" key="8">
    <source>
        <dbReference type="ARBA" id="ARBA00022729"/>
    </source>
</evidence>
<comment type="function">
    <text evidence="12">Involved in the system for phosphate transport across the cytoplasmic membrane.</text>
</comment>
<evidence type="ECO:0000256" key="1">
    <source>
        <dbReference type="ARBA" id="ARBA00002841"/>
    </source>
</evidence>
<keyword evidence="6 12" id="KW-1003">Cell membrane</keyword>
<dbReference type="GO" id="GO:0006817">
    <property type="term" value="P:phosphate ion transport"/>
    <property type="evidence" value="ECO:0007669"/>
    <property type="project" value="UniProtKB-UniRule"/>
</dbReference>
<dbReference type="OrthoDB" id="9790048at2"/>
<dbReference type="KEGG" id="bths:CNY62_04160"/>
<reference evidence="15" key="3">
    <citation type="submission" date="2018-04" db="EMBL/GenBank/DDBJ databases">
        <authorList>
            <person name="Go L.Y."/>
            <person name="Mitchell J.A."/>
        </authorList>
    </citation>
    <scope>NUCLEOTIDE SEQUENCE</scope>
    <source>
        <strain evidence="15">BSAS1 3</strain>
    </source>
</reference>
<sequence>MKKTIGFMAIAMSASLVLAACGNGGASSDSDKESKDLSGTITAVGSSALQPLAEEAGKAFTKENSKVTVNVQGGGSGQGLSQIAAGTVDVGNSDVFAEEKEGVPTDKIKDNKVAVVGMGPIVNKDTGVKDISKEQLIGIFTGKIKNWKEVGGKDLEITVINRAEGSGTRATFEKWGLDGKDSVKAQEQDNSGTVRQMVGKTPGAISYLAFSYFDDSVTALTVDKVEPTEANVQTNDWKIWAYEHMYTKKDANAQTKAFIKFMLSDEIQKGAVSDLGYSSVNAMKVERSVDGKVTDK</sequence>
<reference evidence="14 16" key="1">
    <citation type="submission" date="2017-09" db="EMBL/GenBank/DDBJ databases">
        <title>Complete Genome Sequences of Two Strains of the Meat Spoilage Bacterium Brochothrix thermosphacta Isolated from Ground Chicken.</title>
        <authorList>
            <person name="Paoli G.C."/>
            <person name="Wijey C."/>
            <person name="Chen C.-Y."/>
            <person name="Nguyen L."/>
            <person name="Yan X."/>
            <person name="Irwin P.L."/>
        </authorList>
    </citation>
    <scope>NUCLEOTIDE SEQUENCE [LARGE SCALE GENOMIC DNA]</scope>
    <source>
        <strain evidence="14 16">BI</strain>
    </source>
</reference>
<evidence type="ECO:0000313" key="14">
    <source>
        <dbReference type="EMBL" id="ATF25650.1"/>
    </source>
</evidence>
<evidence type="ECO:0000256" key="3">
    <source>
        <dbReference type="ARBA" id="ARBA00008725"/>
    </source>
</evidence>
<evidence type="ECO:0000256" key="9">
    <source>
        <dbReference type="ARBA" id="ARBA00023136"/>
    </source>
</evidence>
<dbReference type="PROSITE" id="PS51257">
    <property type="entry name" value="PROKAR_LIPOPROTEIN"/>
    <property type="match status" value="1"/>
</dbReference>
<keyword evidence="8 12" id="KW-0732">Signal</keyword>
<dbReference type="RefSeq" id="WP_029091734.1">
    <property type="nucleotide sequence ID" value="NZ_CBCPHX010000007.1"/>
</dbReference>
<dbReference type="EMBL" id="OUNC01000034">
    <property type="protein sequence ID" value="SPP29079.1"/>
    <property type="molecule type" value="Genomic_DNA"/>
</dbReference>
<keyword evidence="10 12" id="KW-0564">Palmitate</keyword>